<evidence type="ECO:0000313" key="1">
    <source>
        <dbReference type="EMBL" id="APD19926.1"/>
    </source>
</evidence>
<dbReference type="Proteomes" id="UP000226242">
    <property type="component" value="Segment"/>
</dbReference>
<evidence type="ECO:0000313" key="2">
    <source>
        <dbReference type="Proteomes" id="UP000226242"/>
    </source>
</evidence>
<accession>A0A1J0MFQ4</accession>
<dbReference type="EMBL" id="KX827370">
    <property type="protein sequence ID" value="APD19926.1"/>
    <property type="molecule type" value="Genomic_DNA"/>
</dbReference>
<reference evidence="1 2" key="1">
    <citation type="submission" date="2016-09" db="EMBL/GenBank/DDBJ databases">
        <title>Whole-genome sequencing of Staphylococcus pseudintermedius phages.</title>
        <authorList>
            <person name="Breteau M."/>
            <person name="Kot W."/>
            <person name="Vogensen F.K."/>
            <person name="Moodley A."/>
            <person name="Wellington E.M.H."/>
            <person name="Hodgson D.A."/>
        </authorList>
    </citation>
    <scope>NUCLEOTIDE SEQUENCE [LARGE SCALE GENOMIC DNA]</scope>
</reference>
<organism evidence="1 2">
    <name type="scientific">Staphylococcus phage SpT252</name>
    <dbReference type="NCBI Taxonomy" id="1913447"/>
    <lineage>
        <taxon>Viruses</taxon>
        <taxon>Duplodnaviria</taxon>
        <taxon>Heunggongvirae</taxon>
        <taxon>Uroviricota</taxon>
        <taxon>Caudoviricetes</taxon>
        <taxon>Coventryvirus</taxon>
        <taxon>Coventryvirus WIS42</taxon>
    </lineage>
</organism>
<gene>
    <name evidence="1" type="ORF">SpT252_043</name>
</gene>
<protein>
    <submittedName>
        <fullName evidence="1">Uncharacterized protein</fullName>
    </submittedName>
</protein>
<name>A0A1J0MFQ4_9CAUD</name>
<proteinExistence type="predicted"/>
<sequence length="159" mass="19347">MEAPYKIQSEIKKRIIKPEYKFEYMNKLAGETLTHVFHVNLSVNSFNKLPAIVFVSESKKVFIHCLRIDTDMQEDEDLADIDAIKRYQINLFRFVNMLLDDEIQFEILDKGKLPFINQQVLKEYFDYKINKRKQEEEKYRKEQEYKTYLKLKEKFEEDE</sequence>